<dbReference type="RefSeq" id="WP_190051404.1">
    <property type="nucleotide sequence ID" value="NZ_BMWC01000005.1"/>
</dbReference>
<dbReference type="Proteomes" id="UP000617743">
    <property type="component" value="Unassembled WGS sequence"/>
</dbReference>
<proteinExistence type="predicted"/>
<dbReference type="Gene3D" id="1.25.40.10">
    <property type="entry name" value="Tetratricopeptide repeat domain"/>
    <property type="match status" value="4"/>
</dbReference>
<reference evidence="2" key="1">
    <citation type="journal article" date="2019" name="Int. J. Syst. Evol. Microbiol.">
        <title>The Global Catalogue of Microorganisms (GCM) 10K type strain sequencing project: providing services to taxonomists for standard genome sequencing and annotation.</title>
        <authorList>
            <consortium name="The Broad Institute Genomics Platform"/>
            <consortium name="The Broad Institute Genome Sequencing Center for Infectious Disease"/>
            <person name="Wu L."/>
            <person name="Ma J."/>
        </authorList>
    </citation>
    <scope>NUCLEOTIDE SEQUENCE [LARGE SCALE GENOMIC DNA]</scope>
    <source>
        <strain evidence="2">JCM 4866</strain>
    </source>
</reference>
<sequence length="925" mass="101939">MGRTPDFFENLRRVGVLKRSRLGGRPSDYALSKVVRPSVSRDTVGAWLRGERFPQQPQQLLTVLAHIRAAAAAEGLLRRRADDASGESVADLLDEGRWQDMWGTEQRRRTEAKRESVQRQQAYQALTAEERAKRQAALADCPRPVRSWTAQRLGVHPAIPGDPVDPDGAGFVLPAYVSRPHDDRLRRQLSAGVAEDATPLLVVVRGESCTGKTRTAFEALNATVPDDFHLLFPTDTDSLLAALDADALEPRTVLWLNEAQNYLTGPSGEAAAAALLRRLDADGPFIVVATLWPVHDQTLTAVPAPGTPDPHRQARKLLDQAHYVYLPASFADDLDAVCREAGRDRSLSAALDAGGAELTQTLAAGPDLVTHYEHPADPHGVYGSALISAAMDAHRLGVTGPLPLDFLREAAPGYLTDRARAGADPDWYTAALACARTLIKQVARPLQDVPRPSGMGALPGVVRLADYLQQHGHQSRWTLYPPASFWSAAARHLTLSADLVALAHSAYRRFRYRHAALLYRTAADLGHPEGPPHLARMQERAGDREEAERLARRAADAGHPDALWMLARMRHAAGDLRDAERLYRAAADVGHADALPEVAHLRVRAGDREEAERLYREAAEAGHRVAMSILAAIRERAGDREEAERLARQAADAGDPEVLRRVAWMREKAGERQEAERLYRAGVDAGFSDAVEDLARMREKAGDRQEAERLAHGNPDALGLLAQMRERAGDRQEAERLARRAADAGSTSALWVIARMRERDGDPAEAERLYRANAEARAPRAQWELARMREAAGDTEEAERLYREIAEPGNPEATDALTQLARMREAAGDTEEAERLYRQVVRPGNPAVTDVLMRLARIRETAGDTEEAERLRHQAINAGKLTDAFQGMYVVARHGSFQAFLRYGIETDGTLAEPWAWPPPRPREL</sequence>
<gene>
    <name evidence="1" type="ORF">GCM10010383_37650</name>
</gene>
<keyword evidence="2" id="KW-1185">Reference proteome</keyword>
<dbReference type="SUPFAM" id="SSF81901">
    <property type="entry name" value="HCP-like"/>
    <property type="match status" value="2"/>
</dbReference>
<dbReference type="InterPro" id="IPR006597">
    <property type="entry name" value="Sel1-like"/>
</dbReference>
<dbReference type="Pfam" id="PF13176">
    <property type="entry name" value="TPR_7"/>
    <property type="match status" value="1"/>
</dbReference>
<dbReference type="InterPro" id="IPR019734">
    <property type="entry name" value="TPR_rpt"/>
</dbReference>
<accession>A0ABQ2X8H2</accession>
<protein>
    <recommendedName>
        <fullName evidence="3">Tetratricopeptide repeat protein</fullName>
    </recommendedName>
</protein>
<dbReference type="PANTHER" id="PTHR11102">
    <property type="entry name" value="SEL-1-LIKE PROTEIN"/>
    <property type="match status" value="1"/>
</dbReference>
<dbReference type="EMBL" id="BMWC01000005">
    <property type="protein sequence ID" value="GGX04265.1"/>
    <property type="molecule type" value="Genomic_DNA"/>
</dbReference>
<dbReference type="InterPro" id="IPR050767">
    <property type="entry name" value="Sel1_AlgK"/>
</dbReference>
<evidence type="ECO:0008006" key="3">
    <source>
        <dbReference type="Google" id="ProtNLM"/>
    </source>
</evidence>
<dbReference type="InterPro" id="IPR011990">
    <property type="entry name" value="TPR-like_helical_dom_sf"/>
</dbReference>
<dbReference type="PANTHER" id="PTHR11102:SF160">
    <property type="entry name" value="ERAD-ASSOCIATED E3 UBIQUITIN-PROTEIN LIGASE COMPONENT HRD3"/>
    <property type="match status" value="1"/>
</dbReference>
<organism evidence="1 2">
    <name type="scientific">Streptomyces lomondensis</name>
    <dbReference type="NCBI Taxonomy" id="68229"/>
    <lineage>
        <taxon>Bacteria</taxon>
        <taxon>Bacillati</taxon>
        <taxon>Actinomycetota</taxon>
        <taxon>Actinomycetes</taxon>
        <taxon>Kitasatosporales</taxon>
        <taxon>Streptomycetaceae</taxon>
        <taxon>Streptomyces</taxon>
    </lineage>
</organism>
<comment type="caution">
    <text evidence="1">The sequence shown here is derived from an EMBL/GenBank/DDBJ whole genome shotgun (WGS) entry which is preliminary data.</text>
</comment>
<evidence type="ECO:0000313" key="1">
    <source>
        <dbReference type="EMBL" id="GGX04265.1"/>
    </source>
</evidence>
<evidence type="ECO:0000313" key="2">
    <source>
        <dbReference type="Proteomes" id="UP000617743"/>
    </source>
</evidence>
<name>A0ABQ2X8H2_9ACTN</name>
<dbReference type="SMART" id="SM00671">
    <property type="entry name" value="SEL1"/>
    <property type="match status" value="7"/>
</dbReference>